<reference evidence="3" key="2">
    <citation type="submission" date="2015-01" db="EMBL/GenBank/DDBJ databases">
        <title>Evolutionary Origins and Diversification of the Mycorrhizal Mutualists.</title>
        <authorList>
            <consortium name="DOE Joint Genome Institute"/>
            <consortium name="Mycorrhizal Genomics Consortium"/>
            <person name="Kohler A."/>
            <person name="Kuo A."/>
            <person name="Nagy L.G."/>
            <person name="Floudas D."/>
            <person name="Copeland A."/>
            <person name="Barry K.W."/>
            <person name="Cichocki N."/>
            <person name="Veneault-Fourrey C."/>
            <person name="LaButti K."/>
            <person name="Lindquist E.A."/>
            <person name="Lipzen A."/>
            <person name="Lundell T."/>
            <person name="Morin E."/>
            <person name="Murat C."/>
            <person name="Riley R."/>
            <person name="Ohm R."/>
            <person name="Sun H."/>
            <person name="Tunlid A."/>
            <person name="Henrissat B."/>
            <person name="Grigoriev I.V."/>
            <person name="Hibbett D.S."/>
            <person name="Martin F."/>
        </authorList>
    </citation>
    <scope>NUCLEOTIDE SEQUENCE [LARGE SCALE GENOMIC DNA]</scope>
    <source>
        <strain evidence="3">Marx 270</strain>
    </source>
</reference>
<dbReference type="Proteomes" id="UP000054217">
    <property type="component" value="Unassembled WGS sequence"/>
</dbReference>
<organism evidence="2 3">
    <name type="scientific">Pisolithus tinctorius Marx 270</name>
    <dbReference type="NCBI Taxonomy" id="870435"/>
    <lineage>
        <taxon>Eukaryota</taxon>
        <taxon>Fungi</taxon>
        <taxon>Dikarya</taxon>
        <taxon>Basidiomycota</taxon>
        <taxon>Agaricomycotina</taxon>
        <taxon>Agaricomycetes</taxon>
        <taxon>Agaricomycetidae</taxon>
        <taxon>Boletales</taxon>
        <taxon>Sclerodermatineae</taxon>
        <taxon>Pisolithaceae</taxon>
        <taxon>Pisolithus</taxon>
    </lineage>
</organism>
<dbReference type="AlphaFoldDB" id="A0A0C3MUN0"/>
<protein>
    <submittedName>
        <fullName evidence="2">Uncharacterized protein</fullName>
    </submittedName>
</protein>
<evidence type="ECO:0000313" key="2">
    <source>
        <dbReference type="EMBL" id="KIN92689.1"/>
    </source>
</evidence>
<accession>A0A0C3MUN0</accession>
<reference evidence="2 3" key="1">
    <citation type="submission" date="2014-04" db="EMBL/GenBank/DDBJ databases">
        <authorList>
            <consortium name="DOE Joint Genome Institute"/>
            <person name="Kuo A."/>
            <person name="Kohler A."/>
            <person name="Costa M.D."/>
            <person name="Nagy L.G."/>
            <person name="Floudas D."/>
            <person name="Copeland A."/>
            <person name="Barry K.W."/>
            <person name="Cichocki N."/>
            <person name="Veneault-Fourrey C."/>
            <person name="LaButti K."/>
            <person name="Lindquist E.A."/>
            <person name="Lipzen A."/>
            <person name="Lundell T."/>
            <person name="Morin E."/>
            <person name="Murat C."/>
            <person name="Sun H."/>
            <person name="Tunlid A."/>
            <person name="Henrissat B."/>
            <person name="Grigoriev I.V."/>
            <person name="Hibbett D.S."/>
            <person name="Martin F."/>
            <person name="Nordberg H.P."/>
            <person name="Cantor M.N."/>
            <person name="Hua S.X."/>
        </authorList>
    </citation>
    <scope>NUCLEOTIDE SEQUENCE [LARGE SCALE GENOMIC DNA]</scope>
    <source>
        <strain evidence="2 3">Marx 270</strain>
    </source>
</reference>
<dbReference type="HOGENOM" id="CLU_2278610_0_0_1"/>
<name>A0A0C3MUN0_PISTI</name>
<feature type="region of interest" description="Disordered" evidence="1">
    <location>
        <begin position="80"/>
        <end position="102"/>
    </location>
</feature>
<sequence>MNLKSVNAQCTPQIIIQYHVVMSRTCTLSIKTHSQLHHCHWHPHHRHTSGACHCAWFSSTDPNMCFQVVCTMMHSVRCRKPQPTERQPQRRPMHVTGASGPV</sequence>
<dbReference type="EMBL" id="KN832480">
    <property type="protein sequence ID" value="KIN92689.1"/>
    <property type="molecule type" value="Genomic_DNA"/>
</dbReference>
<gene>
    <name evidence="2" type="ORF">M404DRAFT_765060</name>
</gene>
<proteinExistence type="predicted"/>
<evidence type="ECO:0000256" key="1">
    <source>
        <dbReference type="SAM" id="MobiDB-lite"/>
    </source>
</evidence>
<evidence type="ECO:0000313" key="3">
    <source>
        <dbReference type="Proteomes" id="UP000054217"/>
    </source>
</evidence>
<dbReference type="InParanoid" id="A0A0C3MUN0"/>
<keyword evidence="3" id="KW-1185">Reference proteome</keyword>